<name>A0A0C9V475_SPHS4</name>
<evidence type="ECO:0000313" key="2">
    <source>
        <dbReference type="EMBL" id="KIJ41719.1"/>
    </source>
</evidence>
<accession>A0A0C9V475</accession>
<proteinExistence type="predicted"/>
<dbReference type="HOGENOM" id="CLU_3107959_0_0_1"/>
<dbReference type="AlphaFoldDB" id="A0A0C9V475"/>
<keyword evidence="1" id="KW-0472">Membrane</keyword>
<evidence type="ECO:0000313" key="3">
    <source>
        <dbReference type="Proteomes" id="UP000054279"/>
    </source>
</evidence>
<keyword evidence="3" id="KW-1185">Reference proteome</keyword>
<evidence type="ECO:0000256" key="1">
    <source>
        <dbReference type="SAM" id="Phobius"/>
    </source>
</evidence>
<feature type="transmembrane region" description="Helical" evidence="1">
    <location>
        <begin position="20"/>
        <end position="40"/>
    </location>
</feature>
<gene>
    <name evidence="2" type="ORF">M422DRAFT_255341</name>
</gene>
<dbReference type="Proteomes" id="UP000054279">
    <property type="component" value="Unassembled WGS sequence"/>
</dbReference>
<organism evidence="2 3">
    <name type="scientific">Sphaerobolus stellatus (strain SS14)</name>
    <dbReference type="NCBI Taxonomy" id="990650"/>
    <lineage>
        <taxon>Eukaryota</taxon>
        <taxon>Fungi</taxon>
        <taxon>Dikarya</taxon>
        <taxon>Basidiomycota</taxon>
        <taxon>Agaricomycotina</taxon>
        <taxon>Agaricomycetes</taxon>
        <taxon>Phallomycetidae</taxon>
        <taxon>Geastrales</taxon>
        <taxon>Sphaerobolaceae</taxon>
        <taxon>Sphaerobolus</taxon>
    </lineage>
</organism>
<dbReference type="EMBL" id="KN837135">
    <property type="protein sequence ID" value="KIJ41719.1"/>
    <property type="molecule type" value="Genomic_DNA"/>
</dbReference>
<protein>
    <submittedName>
        <fullName evidence="2">Uncharacterized protein</fullName>
    </submittedName>
</protein>
<keyword evidence="1" id="KW-1133">Transmembrane helix</keyword>
<sequence length="51" mass="5667">METISQLEVLFVTTFEDAQIIARLAAAASALLVFDILLTLNDEVNHFVPYV</sequence>
<keyword evidence="1" id="KW-0812">Transmembrane</keyword>
<reference evidence="2 3" key="1">
    <citation type="submission" date="2014-06" db="EMBL/GenBank/DDBJ databases">
        <title>Evolutionary Origins and Diversification of the Mycorrhizal Mutualists.</title>
        <authorList>
            <consortium name="DOE Joint Genome Institute"/>
            <consortium name="Mycorrhizal Genomics Consortium"/>
            <person name="Kohler A."/>
            <person name="Kuo A."/>
            <person name="Nagy L.G."/>
            <person name="Floudas D."/>
            <person name="Copeland A."/>
            <person name="Barry K.W."/>
            <person name="Cichocki N."/>
            <person name="Veneault-Fourrey C."/>
            <person name="LaButti K."/>
            <person name="Lindquist E.A."/>
            <person name="Lipzen A."/>
            <person name="Lundell T."/>
            <person name="Morin E."/>
            <person name="Murat C."/>
            <person name="Riley R."/>
            <person name="Ohm R."/>
            <person name="Sun H."/>
            <person name="Tunlid A."/>
            <person name="Henrissat B."/>
            <person name="Grigoriev I.V."/>
            <person name="Hibbett D.S."/>
            <person name="Martin F."/>
        </authorList>
    </citation>
    <scope>NUCLEOTIDE SEQUENCE [LARGE SCALE GENOMIC DNA]</scope>
    <source>
        <strain evidence="2 3">SS14</strain>
    </source>
</reference>